<dbReference type="SUPFAM" id="SSF56801">
    <property type="entry name" value="Acetyl-CoA synthetase-like"/>
    <property type="match status" value="1"/>
</dbReference>
<evidence type="ECO:0000259" key="3">
    <source>
        <dbReference type="Pfam" id="PF00501"/>
    </source>
</evidence>
<evidence type="ECO:0000256" key="1">
    <source>
        <dbReference type="ARBA" id="ARBA00006432"/>
    </source>
</evidence>
<dbReference type="Gene3D" id="3.40.50.12780">
    <property type="entry name" value="N-terminal domain of ligase-like"/>
    <property type="match status" value="1"/>
</dbReference>
<dbReference type="InterPro" id="IPR025110">
    <property type="entry name" value="AMP-bd_C"/>
</dbReference>
<evidence type="ECO:0000313" key="5">
    <source>
        <dbReference type="EMBL" id="MFC5745301.1"/>
    </source>
</evidence>
<dbReference type="Pfam" id="PF13193">
    <property type="entry name" value="AMP-binding_C"/>
    <property type="match status" value="1"/>
</dbReference>
<dbReference type="PANTHER" id="PTHR43201:SF5">
    <property type="entry name" value="MEDIUM-CHAIN ACYL-COA LIGASE ACSF2, MITOCHONDRIAL"/>
    <property type="match status" value="1"/>
</dbReference>
<reference evidence="6" key="1">
    <citation type="journal article" date="2019" name="Int. J. Syst. Evol. Microbiol.">
        <title>The Global Catalogue of Microorganisms (GCM) 10K type strain sequencing project: providing services to taxonomists for standard genome sequencing and annotation.</title>
        <authorList>
            <consortium name="The Broad Institute Genomics Platform"/>
            <consortium name="The Broad Institute Genome Sequencing Center for Infectious Disease"/>
            <person name="Wu L."/>
            <person name="Ma J."/>
        </authorList>
    </citation>
    <scope>NUCLEOTIDE SEQUENCE [LARGE SCALE GENOMIC DNA]</scope>
    <source>
        <strain evidence="6">KCTC 42087</strain>
    </source>
</reference>
<dbReference type="EMBL" id="JBHSON010000007">
    <property type="protein sequence ID" value="MFC5745301.1"/>
    <property type="molecule type" value="Genomic_DNA"/>
</dbReference>
<comment type="caution">
    <text evidence="5">The sequence shown here is derived from an EMBL/GenBank/DDBJ whole genome shotgun (WGS) entry which is preliminary data.</text>
</comment>
<dbReference type="InterPro" id="IPR042099">
    <property type="entry name" value="ANL_N_sf"/>
</dbReference>
<dbReference type="PROSITE" id="PS00455">
    <property type="entry name" value="AMP_BINDING"/>
    <property type="match status" value="1"/>
</dbReference>
<sequence length="541" mass="59633">MTAAWQPDDAVSLPVVLDRRAEMSGDRVAVTINGVDISYADMATRSIRYANGLLRLGVGRGEPVSMLMANSTDHVLGWLGASRLGAVDIPINTAYTGDFLRRTLQNANSRVLLCDDEYLDTVRDTARDGGVEIVVLRGGDSSGLARLRAAGLDAVPWEHLEEGEASRLNLPGEISYRDMSSVIYTSGTTGASKGVTFSHNYLLSAARQMLGLYQSTEDDTYFGSMPMFHLAAKACGVVGSLLTGQHTVLDPKFSVSRTWQRVRETEATVVHLLGSMIVMLYNQPETPEDAELPMRAIFAAPVPGTIQQQFEERFDCKIVTCYALSEACQITKGGLDVPYPPNSAGRVNDELFEVRLVEDGDVDVPLDTTGEIVVRPKKSQVMFSGYWRNPAATQEAMDNLWFHTGDLGRIDEDGWFYYEGRKKDALRRRGENVSAAELEDVLRQHPAVNDAAAVGVPSEVMEDDIFAVVELVEDATVDYAELQEFCAQKLPFFMVPRYYEIVASLPRNPIAKVEKYRIKSQGLTTSTWDATAKDFVEAKPV</sequence>
<feature type="domain" description="AMP-binding enzyme C-terminal" evidence="4">
    <location>
        <begin position="437"/>
        <end position="511"/>
    </location>
</feature>
<evidence type="ECO:0000256" key="2">
    <source>
        <dbReference type="ARBA" id="ARBA00022598"/>
    </source>
</evidence>
<dbReference type="RefSeq" id="WP_378280925.1">
    <property type="nucleotide sequence ID" value="NZ_JBHSON010000007.1"/>
</dbReference>
<dbReference type="InterPro" id="IPR000873">
    <property type="entry name" value="AMP-dep_synth/lig_dom"/>
</dbReference>
<evidence type="ECO:0000259" key="4">
    <source>
        <dbReference type="Pfam" id="PF13193"/>
    </source>
</evidence>
<dbReference type="Pfam" id="PF00501">
    <property type="entry name" value="AMP-binding"/>
    <property type="match status" value="1"/>
</dbReference>
<keyword evidence="6" id="KW-1185">Reference proteome</keyword>
<name>A0ABW0ZPU5_9ACTN</name>
<feature type="domain" description="AMP-dependent synthetase/ligase" evidence="3">
    <location>
        <begin position="17"/>
        <end position="387"/>
    </location>
</feature>
<organism evidence="5 6">
    <name type="scientific">Actinomadura rugatobispora</name>
    <dbReference type="NCBI Taxonomy" id="1994"/>
    <lineage>
        <taxon>Bacteria</taxon>
        <taxon>Bacillati</taxon>
        <taxon>Actinomycetota</taxon>
        <taxon>Actinomycetes</taxon>
        <taxon>Streptosporangiales</taxon>
        <taxon>Thermomonosporaceae</taxon>
        <taxon>Actinomadura</taxon>
    </lineage>
</organism>
<dbReference type="Gene3D" id="3.30.300.30">
    <property type="match status" value="1"/>
</dbReference>
<dbReference type="PANTHER" id="PTHR43201">
    <property type="entry name" value="ACYL-COA SYNTHETASE"/>
    <property type="match status" value="1"/>
</dbReference>
<proteinExistence type="inferred from homology"/>
<keyword evidence="2" id="KW-0436">Ligase</keyword>
<comment type="similarity">
    <text evidence="1">Belongs to the ATP-dependent AMP-binding enzyme family.</text>
</comment>
<dbReference type="InterPro" id="IPR020845">
    <property type="entry name" value="AMP-binding_CS"/>
</dbReference>
<dbReference type="InterPro" id="IPR045851">
    <property type="entry name" value="AMP-bd_C_sf"/>
</dbReference>
<accession>A0ABW0ZPU5</accession>
<gene>
    <name evidence="5" type="ORF">ACFPZN_06755</name>
</gene>
<evidence type="ECO:0000313" key="6">
    <source>
        <dbReference type="Proteomes" id="UP001596074"/>
    </source>
</evidence>
<protein>
    <submittedName>
        <fullName evidence="5">AMP-binding protein</fullName>
    </submittedName>
</protein>
<dbReference type="Proteomes" id="UP001596074">
    <property type="component" value="Unassembled WGS sequence"/>
</dbReference>